<dbReference type="CDD" id="cd04477">
    <property type="entry name" value="RPA1N"/>
    <property type="match status" value="1"/>
</dbReference>
<comment type="function">
    <text evidence="9 11">As part of the heterotrimeric replication protein A complex (RPA/RP-A), binds and stabilizes single-stranded DNA intermediates, that form during DNA replication or upon DNA stress. It prevents their reannealing and in parallel, recruits and activates different proteins and complexes involved in DNA metabolism. Thereby, it plays an essential role both in DNA replication and the cellular response to DNA damage.</text>
</comment>
<feature type="domain" description="Replication protein A OB" evidence="16">
    <location>
        <begin position="290"/>
        <end position="387"/>
    </location>
</feature>
<comment type="subunit">
    <text evidence="10 11">Component of the heterotrimeric canonical replication protein A complex (RPA).</text>
</comment>
<evidence type="ECO:0000256" key="5">
    <source>
        <dbReference type="ARBA" id="ARBA00022771"/>
    </source>
</evidence>
<dbReference type="NCBIfam" id="TIGR00617">
    <property type="entry name" value="rpa1"/>
    <property type="match status" value="1"/>
</dbReference>
<dbReference type="PANTHER" id="PTHR47165">
    <property type="entry name" value="OS03G0429900 PROTEIN"/>
    <property type="match status" value="1"/>
</dbReference>
<dbReference type="InterPro" id="IPR004591">
    <property type="entry name" value="Rfa1"/>
</dbReference>
<keyword evidence="6 11" id="KW-0862">Zinc</keyword>
<dbReference type="Pfam" id="PF04057">
    <property type="entry name" value="Rep-A_N"/>
    <property type="match status" value="1"/>
</dbReference>
<feature type="domain" description="Replication factor-A protein 1 N-terminal" evidence="14">
    <location>
        <begin position="5"/>
        <end position="101"/>
    </location>
</feature>
<evidence type="ECO:0000256" key="12">
    <source>
        <dbReference type="SAM" id="MobiDB-lite"/>
    </source>
</evidence>
<dbReference type="FunFam" id="2.40.50.140:FF:000041">
    <property type="entry name" value="Replication protein A subunit"/>
    <property type="match status" value="1"/>
</dbReference>
<dbReference type="FunFam" id="2.40.50.140:FF:000090">
    <property type="entry name" value="Replication protein A subunit"/>
    <property type="match status" value="1"/>
</dbReference>
<evidence type="ECO:0000259" key="14">
    <source>
        <dbReference type="Pfam" id="PF04057"/>
    </source>
</evidence>
<keyword evidence="7 11" id="KW-0238">DNA-binding</keyword>
<proteinExistence type="evidence at transcript level"/>
<dbReference type="FunFam" id="2.40.50.140:FF:000117">
    <property type="entry name" value="Replication protein A subunit"/>
    <property type="match status" value="1"/>
</dbReference>
<evidence type="ECO:0000256" key="3">
    <source>
        <dbReference type="ARBA" id="ARBA00022705"/>
    </source>
</evidence>
<dbReference type="Pfam" id="PF16900">
    <property type="entry name" value="REPA_OB_2"/>
    <property type="match status" value="1"/>
</dbReference>
<dbReference type="InterPro" id="IPR047192">
    <property type="entry name" value="Euk_RPA1_DBD_C"/>
</dbReference>
<dbReference type="CDD" id="cd04475">
    <property type="entry name" value="RPA1_DBD_B"/>
    <property type="match status" value="1"/>
</dbReference>
<dbReference type="Pfam" id="PF01336">
    <property type="entry name" value="tRNA_anti-codon"/>
    <property type="match status" value="1"/>
</dbReference>
<dbReference type="CDD" id="cd04474">
    <property type="entry name" value="RPA1_DBD_A"/>
    <property type="match status" value="1"/>
</dbReference>
<evidence type="ECO:0000256" key="7">
    <source>
        <dbReference type="ARBA" id="ARBA00023125"/>
    </source>
</evidence>
<evidence type="ECO:0000259" key="13">
    <source>
        <dbReference type="Pfam" id="PF01336"/>
    </source>
</evidence>
<evidence type="ECO:0000256" key="11">
    <source>
        <dbReference type="RuleBase" id="RU364130"/>
    </source>
</evidence>
<dbReference type="FunFam" id="2.40.50.140:FF:000064">
    <property type="entry name" value="Replication protein A subunit"/>
    <property type="match status" value="1"/>
</dbReference>
<dbReference type="Gene3D" id="2.40.50.140">
    <property type="entry name" value="Nucleic acid-binding proteins"/>
    <property type="match status" value="4"/>
</dbReference>
<dbReference type="EMBL" id="GEFH01002818">
    <property type="protein sequence ID" value="JAP65763.1"/>
    <property type="molecule type" value="mRNA"/>
</dbReference>
<evidence type="ECO:0000256" key="6">
    <source>
        <dbReference type="ARBA" id="ARBA00022833"/>
    </source>
</evidence>
<organism evidence="17">
    <name type="scientific">Hyalomma excavatum</name>
    <dbReference type="NCBI Taxonomy" id="257692"/>
    <lineage>
        <taxon>Eukaryota</taxon>
        <taxon>Metazoa</taxon>
        <taxon>Ecdysozoa</taxon>
        <taxon>Arthropoda</taxon>
        <taxon>Chelicerata</taxon>
        <taxon>Arachnida</taxon>
        <taxon>Acari</taxon>
        <taxon>Parasitiformes</taxon>
        <taxon>Ixodida</taxon>
        <taxon>Ixodoidea</taxon>
        <taxon>Ixodidae</taxon>
        <taxon>Hyalomminae</taxon>
        <taxon>Hyalomma</taxon>
    </lineage>
</organism>
<dbReference type="GO" id="GO:0006260">
    <property type="term" value="P:DNA replication"/>
    <property type="evidence" value="ECO:0007669"/>
    <property type="project" value="UniProtKB-KW"/>
</dbReference>
<dbReference type="InterPro" id="IPR031657">
    <property type="entry name" value="REPA_OB_2"/>
</dbReference>
<dbReference type="GO" id="GO:0003677">
    <property type="term" value="F:DNA binding"/>
    <property type="evidence" value="ECO:0007669"/>
    <property type="project" value="UniProtKB-KW"/>
</dbReference>
<dbReference type="SUPFAM" id="SSF50249">
    <property type="entry name" value="Nucleic acid-binding proteins"/>
    <property type="match status" value="4"/>
</dbReference>
<dbReference type="Pfam" id="PF08646">
    <property type="entry name" value="Rep_fac-A_C"/>
    <property type="match status" value="1"/>
</dbReference>
<keyword evidence="3 11" id="KW-0235">DNA replication</keyword>
<dbReference type="GO" id="GO:0005634">
    <property type="term" value="C:nucleus"/>
    <property type="evidence" value="ECO:0007669"/>
    <property type="project" value="UniProtKB-SubCell"/>
</dbReference>
<accession>A0A131XF23</accession>
<evidence type="ECO:0000256" key="2">
    <source>
        <dbReference type="ARBA" id="ARBA00005690"/>
    </source>
</evidence>
<feature type="region of interest" description="Disordered" evidence="12">
    <location>
        <begin position="117"/>
        <end position="152"/>
    </location>
</feature>
<evidence type="ECO:0000256" key="8">
    <source>
        <dbReference type="ARBA" id="ARBA00023242"/>
    </source>
</evidence>
<sequence>MESRLTAGAVERILNNQQVDKPVLQVLNFKPISSNTADRYRLLLSDGVQCHTYAMLGTQLNGMINNNEIDKFAVVQLDKYMCNVVSPDKKVLIVLDLTVIAKGSTVGCRLGNPVIPTSSSTGAAQPADGGANKPTFQPNGGHVPPSAAPSFGNRASYPASTSDVVVVPIASLTPYQNRWTIRVRVTNKSNIRTWSNSKGEGKLFSMDLLDESGEIRATAFNAECDRLYDVVEVNKVYYISRAIIKNVRKGYSYSSIKNDFEMSFIPETTITPCDDVTPNIPTLQFNFVPISRLQEIGKDSVIDVIGVCKSAGDLQTVTRRTTNQELKKRDVNLVDRSGTEVSLTLWGDQAEKFDGSDNPVVAVKGVRVSDFSGVSLSLISSSMLQVNPDIPESHALIGWYSREGTLLQTRSLSTRSGGPMGGNTNWKSIAQAKAEGLGQGDKPDYYSVKACVSIIRKENCLYKACPSENCNKKVVDLQNGYYRCEKCAQETMDFKWRLLVSANLTDFSDGQWVTCFGKEAEMLIGASAEDLGEMYSMSSKEDSRYEDILNEVPFKPFIFRLRTKMEVYNDESRLKTSVMSVAPVNYVEYTQKLLKDIAELNKSL</sequence>
<dbReference type="GO" id="GO:0008270">
    <property type="term" value="F:zinc ion binding"/>
    <property type="evidence" value="ECO:0007669"/>
    <property type="project" value="UniProtKB-KW"/>
</dbReference>
<dbReference type="GO" id="GO:0006310">
    <property type="term" value="P:DNA recombination"/>
    <property type="evidence" value="ECO:0007669"/>
    <property type="project" value="InterPro"/>
</dbReference>
<name>A0A131XF23_9ACAR</name>
<dbReference type="GO" id="GO:0006281">
    <property type="term" value="P:DNA repair"/>
    <property type="evidence" value="ECO:0007669"/>
    <property type="project" value="InterPro"/>
</dbReference>
<dbReference type="CDD" id="cd04476">
    <property type="entry name" value="RPA1_DBD_C"/>
    <property type="match status" value="1"/>
</dbReference>
<evidence type="ECO:0000259" key="15">
    <source>
        <dbReference type="Pfam" id="PF08646"/>
    </source>
</evidence>
<dbReference type="PANTHER" id="PTHR47165:SF4">
    <property type="entry name" value="OS03G0429900 PROTEIN"/>
    <property type="match status" value="1"/>
</dbReference>
<feature type="domain" description="Replication factor A C-terminal" evidence="15">
    <location>
        <begin position="445"/>
        <end position="593"/>
    </location>
</feature>
<dbReference type="InterPro" id="IPR012340">
    <property type="entry name" value="NA-bd_OB-fold"/>
</dbReference>
<reference evidence="17" key="1">
    <citation type="journal article" date="2017" name="Ticks Tick Borne Dis.">
        <title>An insight into the sialome of Hyalomma excavatum.</title>
        <authorList>
            <person name="Ribeiro J.M."/>
            <person name="Slovak M."/>
            <person name="Francischetti I.M."/>
        </authorList>
    </citation>
    <scope>NUCLEOTIDE SEQUENCE</scope>
    <source>
        <strain evidence="17">Samish</strain>
        <tissue evidence="17">Salivary glands</tissue>
    </source>
</reference>
<comment type="similarity">
    <text evidence="2 11">Belongs to the replication factor A protein 1 family.</text>
</comment>
<dbReference type="AlphaFoldDB" id="A0A131XF23"/>
<protein>
    <recommendedName>
        <fullName evidence="11">Replication protein A subunit</fullName>
    </recommendedName>
</protein>
<keyword evidence="5 11" id="KW-0863">Zinc-finger</keyword>
<evidence type="ECO:0000256" key="10">
    <source>
        <dbReference type="ARBA" id="ARBA00062035"/>
    </source>
</evidence>
<feature type="domain" description="OB" evidence="13">
    <location>
        <begin position="179"/>
        <end position="250"/>
    </location>
</feature>
<evidence type="ECO:0000259" key="16">
    <source>
        <dbReference type="Pfam" id="PF16900"/>
    </source>
</evidence>
<evidence type="ECO:0000313" key="17">
    <source>
        <dbReference type="EMBL" id="JAP65763.1"/>
    </source>
</evidence>
<dbReference type="InterPro" id="IPR007199">
    <property type="entry name" value="Rep_factor-A_N"/>
</dbReference>
<evidence type="ECO:0000256" key="9">
    <source>
        <dbReference type="ARBA" id="ARBA00058595"/>
    </source>
</evidence>
<evidence type="ECO:0000256" key="4">
    <source>
        <dbReference type="ARBA" id="ARBA00022723"/>
    </source>
</evidence>
<dbReference type="InterPro" id="IPR013955">
    <property type="entry name" value="Rep_factor-A_C"/>
</dbReference>
<evidence type="ECO:0000256" key="1">
    <source>
        <dbReference type="ARBA" id="ARBA00004123"/>
    </source>
</evidence>
<dbReference type="InterPro" id="IPR004365">
    <property type="entry name" value="NA-bd_OB_tRNA"/>
</dbReference>
<comment type="subcellular location">
    <subcellularLocation>
        <location evidence="1 11">Nucleus</location>
    </subcellularLocation>
</comment>
<keyword evidence="8 11" id="KW-0539">Nucleus</keyword>
<keyword evidence="4 11" id="KW-0479">Metal-binding</keyword>